<dbReference type="PANTHER" id="PTHR18905">
    <property type="entry name" value="NINEIN"/>
    <property type="match status" value="1"/>
</dbReference>
<dbReference type="SMART" id="SM00054">
    <property type="entry name" value="EFh"/>
    <property type="match status" value="1"/>
</dbReference>
<feature type="coiled-coil region" evidence="6">
    <location>
        <begin position="1139"/>
        <end position="1204"/>
    </location>
</feature>
<gene>
    <name evidence="9" type="ORF">DGYR_LOCUS9291</name>
</gene>
<feature type="domain" description="EF-hand" evidence="8">
    <location>
        <begin position="231"/>
        <end position="266"/>
    </location>
</feature>
<dbReference type="EMBL" id="CAJFCJ010000014">
    <property type="protein sequence ID" value="CAD5121326.1"/>
    <property type="molecule type" value="Genomic_DNA"/>
</dbReference>
<accession>A0A7I8VYA5</accession>
<dbReference type="CDD" id="cd00051">
    <property type="entry name" value="EFh"/>
    <property type="match status" value="1"/>
</dbReference>
<feature type="coiled-coil region" evidence="6">
    <location>
        <begin position="1232"/>
        <end position="1306"/>
    </location>
</feature>
<proteinExistence type="predicted"/>
<dbReference type="Proteomes" id="UP000549394">
    <property type="component" value="Unassembled WGS sequence"/>
</dbReference>
<feature type="compositionally biased region" description="Basic and acidic residues" evidence="7">
    <location>
        <begin position="94"/>
        <end position="108"/>
    </location>
</feature>
<keyword evidence="5" id="KW-0206">Cytoskeleton</keyword>
<keyword evidence="6" id="KW-0175">Coiled coil</keyword>
<feature type="compositionally biased region" description="Acidic residues" evidence="7">
    <location>
        <begin position="82"/>
        <end position="93"/>
    </location>
</feature>
<keyword evidence="2" id="KW-0963">Cytoplasm</keyword>
<keyword evidence="4" id="KW-0106">Calcium</keyword>
<dbReference type="InterPro" id="IPR011992">
    <property type="entry name" value="EF-hand-dom_pair"/>
</dbReference>
<dbReference type="SUPFAM" id="SSF47473">
    <property type="entry name" value="EF-hand"/>
    <property type="match status" value="1"/>
</dbReference>
<evidence type="ECO:0000256" key="6">
    <source>
        <dbReference type="SAM" id="Coils"/>
    </source>
</evidence>
<evidence type="ECO:0000256" key="3">
    <source>
        <dbReference type="ARBA" id="ARBA00022553"/>
    </source>
</evidence>
<dbReference type="GO" id="GO:0005509">
    <property type="term" value="F:calcium ion binding"/>
    <property type="evidence" value="ECO:0007669"/>
    <property type="project" value="InterPro"/>
</dbReference>
<comment type="caution">
    <text evidence="9">The sequence shown here is derived from an EMBL/GenBank/DDBJ whole genome shotgun (WGS) entry which is preliminary data.</text>
</comment>
<keyword evidence="10" id="KW-1185">Reference proteome</keyword>
<dbReference type="PROSITE" id="PS00018">
    <property type="entry name" value="EF_HAND_1"/>
    <property type="match status" value="1"/>
</dbReference>
<keyword evidence="3" id="KW-0597">Phosphoprotein</keyword>
<feature type="coiled-coil region" evidence="6">
    <location>
        <begin position="352"/>
        <end position="564"/>
    </location>
</feature>
<reference evidence="9 10" key="1">
    <citation type="submission" date="2020-08" db="EMBL/GenBank/DDBJ databases">
        <authorList>
            <person name="Hejnol A."/>
        </authorList>
    </citation>
    <scope>NUCLEOTIDE SEQUENCE [LARGE SCALE GENOMIC DNA]</scope>
</reference>
<evidence type="ECO:0000256" key="5">
    <source>
        <dbReference type="ARBA" id="ARBA00023212"/>
    </source>
</evidence>
<evidence type="ECO:0000256" key="4">
    <source>
        <dbReference type="ARBA" id="ARBA00022837"/>
    </source>
</evidence>
<organism evidence="9 10">
    <name type="scientific">Dimorphilus gyrociliatus</name>
    <dbReference type="NCBI Taxonomy" id="2664684"/>
    <lineage>
        <taxon>Eukaryota</taxon>
        <taxon>Metazoa</taxon>
        <taxon>Spiralia</taxon>
        <taxon>Lophotrochozoa</taxon>
        <taxon>Annelida</taxon>
        <taxon>Polychaeta</taxon>
        <taxon>Polychaeta incertae sedis</taxon>
        <taxon>Dinophilidae</taxon>
        <taxon>Dimorphilus</taxon>
    </lineage>
</organism>
<comment type="subcellular location">
    <subcellularLocation>
        <location evidence="1">Cytoplasm</location>
        <location evidence="1">Cytoskeleton</location>
        <location evidence="1">Microtubule organizing center</location>
        <location evidence="1">Centrosome</location>
    </subcellularLocation>
</comment>
<evidence type="ECO:0000313" key="9">
    <source>
        <dbReference type="EMBL" id="CAD5121326.1"/>
    </source>
</evidence>
<evidence type="ECO:0000259" key="8">
    <source>
        <dbReference type="PROSITE" id="PS50222"/>
    </source>
</evidence>
<dbReference type="OrthoDB" id="5799458at2759"/>
<sequence length="1313" mass="155984">MEEDVYVQQLREVFNSCDERQIGFLDERGVSELCNKLQIEQYLNEILTNLAAKCNDREFGIQFHQFKEAFVEVLDGVYNTLEGEEEEREEEEREDKKEEECEKQDREGQQLSIEVYEGERNTKENRAKKKRQCGNFKECEEERAGEGGGGGGGRIDDAQDLCILEERIKRQETEGIWFLPIGILDQGNVSSEESVHEQVRLIWDELRVGIDGYLDMKELGVVCNHIGMEEMDDSDIDRLFNRLDKDKDGRVSFYEFLQGIYNRSRTESKIDLLPNDNASIFTELDNNKSGFAKSSEVIKHWKNLGIENGEKILNIFGVTTPTGDVNLKELSECLEQEMLTVVLSSDVYSAALASFKRELHHLRILLDDRENEKKHLEENLKLTNARLRHFLEESDERQFDMDNARKEQLKLLENKYEDQVKSLRNQMRREKNEKLASTYQQLAVAEDQLKDCRKSEKELKSQLSLCQKELKKADNDLKEVIVKCNNLKEENICQKEEIDLMLRAERELRESEQRRENSREEQIRLSKYKINELQKEKLALQDNIDELSIELAELKSQKNAQKQEKIYDSKLGNNRRTPTPISDTEFIDDDVNGTKRRRKLPARPSESEMKEIDQVKVELQKAVSDRDELQATVEELETEFAETIEKNHKLQIEVAALRQQLEDGDIDPKIGKLQELAIEQERKDLEHSYKMEVAEIEELRDREREEMEAKLEEERTRFEELLENKLKEKEEELQKVFANDLQDVRIRCESEKNLFVQKMNAEKEEELQKLRDENEKQKDSDNNQDIVDRLNKKIAELEIQLKLQREELELEFEQRKKAIIEEFEREKSDLEKVHRSKIYDYEQMFEQGPSVLKGKLKNDFEKMLNDYKEAERNKMKEEFDNETIELSKEFGKKLEDEQVRFTEELQEERIKLQENYDKENSALKAQLNEVKDSLDKTKDSSTLIQNLQTELQEKDDELLKLQQLQTKSREKEIENNERYFDLERQKNDLEKKYQELIDDSTREKNDLNVEIKRLECDIEDLKDKISNAQKEMNRQDDYVDNLKEFEKQLETRKKHEQENLNAAMKYRKEVDDLDFKLKDAEILLKQERSKIEDLEIELRDKNEMEKIQLKMKNEEESEKERLNSSKRFYAMDDTDKKKNSELMDEKNNLELSYVRLQERIGNLLNQNLSKELTKVQKENWEFERDRMSEQLNKTNEEMAEVRTIMSLRQSQNQREIQILKDKLDNSVDTLKYRNACNKLTEAEYKIRQLESRLNERSTHINNIITGTLNEHKKGILDLEDEKEKVKRQLDNTKEVLDDHVRKLQRQVYCSMVN</sequence>
<feature type="region of interest" description="Disordered" evidence="7">
    <location>
        <begin position="82"/>
        <end position="124"/>
    </location>
</feature>
<name>A0A7I8VYA5_9ANNE</name>
<protein>
    <submittedName>
        <fullName evidence="9">DgyrCDS9852</fullName>
    </submittedName>
</protein>
<feature type="region of interest" description="Disordered" evidence="7">
    <location>
        <begin position="565"/>
        <end position="588"/>
    </location>
</feature>
<dbReference type="Pfam" id="PF13499">
    <property type="entry name" value="EF-hand_7"/>
    <property type="match status" value="1"/>
</dbReference>
<dbReference type="PANTHER" id="PTHR18905:SF13">
    <property type="entry name" value="NON-CENTROSOMAL MICROTUBULE ARRAY"/>
    <property type="match status" value="1"/>
</dbReference>
<dbReference type="InterPro" id="IPR018247">
    <property type="entry name" value="EF_Hand_1_Ca_BS"/>
</dbReference>
<feature type="coiled-coil region" evidence="6">
    <location>
        <begin position="902"/>
        <end position="1104"/>
    </location>
</feature>
<evidence type="ECO:0000313" key="10">
    <source>
        <dbReference type="Proteomes" id="UP000549394"/>
    </source>
</evidence>
<feature type="region of interest" description="Disordered" evidence="7">
    <location>
        <begin position="765"/>
        <end position="785"/>
    </location>
</feature>
<evidence type="ECO:0000256" key="7">
    <source>
        <dbReference type="SAM" id="MobiDB-lite"/>
    </source>
</evidence>
<dbReference type="GO" id="GO:0005813">
    <property type="term" value="C:centrosome"/>
    <property type="evidence" value="ECO:0007669"/>
    <property type="project" value="UniProtKB-SubCell"/>
</dbReference>
<dbReference type="Gene3D" id="1.10.238.10">
    <property type="entry name" value="EF-hand"/>
    <property type="match status" value="1"/>
</dbReference>
<feature type="compositionally biased region" description="Polar residues" evidence="7">
    <location>
        <begin position="571"/>
        <end position="582"/>
    </location>
</feature>
<evidence type="ECO:0000256" key="1">
    <source>
        <dbReference type="ARBA" id="ARBA00004300"/>
    </source>
</evidence>
<dbReference type="InterPro" id="IPR002048">
    <property type="entry name" value="EF_hand_dom"/>
</dbReference>
<evidence type="ECO:0000256" key="2">
    <source>
        <dbReference type="ARBA" id="ARBA00022490"/>
    </source>
</evidence>
<dbReference type="GO" id="GO:0034454">
    <property type="term" value="P:microtubule anchoring at centrosome"/>
    <property type="evidence" value="ECO:0007669"/>
    <property type="project" value="TreeGrafter"/>
</dbReference>
<dbReference type="PROSITE" id="PS50222">
    <property type="entry name" value="EF_HAND_2"/>
    <property type="match status" value="1"/>
</dbReference>